<dbReference type="GO" id="GO:0005829">
    <property type="term" value="C:cytosol"/>
    <property type="evidence" value="ECO:0007669"/>
    <property type="project" value="TreeGrafter"/>
</dbReference>
<dbReference type="GO" id="GO:0008310">
    <property type="term" value="F:single-stranded DNA 3'-5' DNA exonuclease activity"/>
    <property type="evidence" value="ECO:0007669"/>
    <property type="project" value="TreeGrafter"/>
</dbReference>
<evidence type="ECO:0000313" key="6">
    <source>
        <dbReference type="Proteomes" id="UP000198406"/>
    </source>
</evidence>
<keyword evidence="3" id="KW-0479">Metal-binding</keyword>
<comment type="similarity">
    <text evidence="1">Belongs to the metallo-dependent hydrolases superfamily. TatD-type hydrolase family.</text>
</comment>
<dbReference type="InterPro" id="IPR050891">
    <property type="entry name" value="TatD-type_Hydrolase"/>
</dbReference>
<evidence type="ECO:0000256" key="3">
    <source>
        <dbReference type="ARBA" id="ARBA00022723"/>
    </source>
</evidence>
<name>A0A1Z5KGW7_FISSO</name>
<keyword evidence="4" id="KW-0378">Hydrolase</keyword>
<reference evidence="5 6" key="1">
    <citation type="journal article" date="2015" name="Plant Cell">
        <title>Oil accumulation by the oleaginous diatom Fistulifera solaris as revealed by the genome and transcriptome.</title>
        <authorList>
            <person name="Tanaka T."/>
            <person name="Maeda Y."/>
            <person name="Veluchamy A."/>
            <person name="Tanaka M."/>
            <person name="Abida H."/>
            <person name="Marechal E."/>
            <person name="Bowler C."/>
            <person name="Muto M."/>
            <person name="Sunaga Y."/>
            <person name="Tanaka M."/>
            <person name="Yoshino T."/>
            <person name="Taniguchi T."/>
            <person name="Fukuda Y."/>
            <person name="Nemoto M."/>
            <person name="Matsumoto M."/>
            <person name="Wong P.S."/>
            <person name="Aburatani S."/>
            <person name="Fujibuchi W."/>
        </authorList>
    </citation>
    <scope>NUCLEOTIDE SEQUENCE [LARGE SCALE GENOMIC DNA]</scope>
    <source>
        <strain evidence="5 6">JPCC DA0580</strain>
    </source>
</reference>
<dbReference type="Gene3D" id="3.20.20.140">
    <property type="entry name" value="Metal-dependent hydrolases"/>
    <property type="match status" value="1"/>
</dbReference>
<dbReference type="OrthoDB" id="6079689at2759"/>
<organism evidence="5 6">
    <name type="scientific">Fistulifera solaris</name>
    <name type="common">Oleaginous diatom</name>
    <dbReference type="NCBI Taxonomy" id="1519565"/>
    <lineage>
        <taxon>Eukaryota</taxon>
        <taxon>Sar</taxon>
        <taxon>Stramenopiles</taxon>
        <taxon>Ochrophyta</taxon>
        <taxon>Bacillariophyta</taxon>
        <taxon>Bacillariophyceae</taxon>
        <taxon>Bacillariophycidae</taxon>
        <taxon>Naviculales</taxon>
        <taxon>Naviculaceae</taxon>
        <taxon>Fistulifera</taxon>
    </lineage>
</organism>
<dbReference type="SUPFAM" id="SSF51556">
    <property type="entry name" value="Metallo-dependent hydrolases"/>
    <property type="match status" value="1"/>
</dbReference>
<gene>
    <name evidence="5" type="ORF">FisN_5Lh377</name>
</gene>
<evidence type="ECO:0000256" key="1">
    <source>
        <dbReference type="ARBA" id="ARBA00009275"/>
    </source>
</evidence>
<evidence type="ECO:0000256" key="4">
    <source>
        <dbReference type="ARBA" id="ARBA00022801"/>
    </source>
</evidence>
<dbReference type="EMBL" id="BDSP01000223">
    <property type="protein sequence ID" value="GAX25291.1"/>
    <property type="molecule type" value="Genomic_DNA"/>
</dbReference>
<dbReference type="InterPro" id="IPR032466">
    <property type="entry name" value="Metal_Hydrolase"/>
</dbReference>
<dbReference type="CDD" id="cd01310">
    <property type="entry name" value="TatD_DNAse"/>
    <property type="match status" value="1"/>
</dbReference>
<comment type="caution">
    <text evidence="5">The sequence shown here is derived from an EMBL/GenBank/DDBJ whole genome shotgun (WGS) entry which is preliminary data.</text>
</comment>
<dbReference type="InParanoid" id="A0A1Z5KGW7"/>
<proteinExistence type="inferred from homology"/>
<accession>A0A1Z5KGW7</accession>
<keyword evidence="2" id="KW-0540">Nuclease</keyword>
<evidence type="ECO:0000256" key="2">
    <source>
        <dbReference type="ARBA" id="ARBA00022722"/>
    </source>
</evidence>
<dbReference type="AlphaFoldDB" id="A0A1Z5KGW7"/>
<dbReference type="Proteomes" id="UP000198406">
    <property type="component" value="Unassembled WGS sequence"/>
</dbReference>
<protein>
    <submittedName>
        <fullName evidence="5">TatD DNase family protein</fullName>
    </submittedName>
</protein>
<dbReference type="PANTHER" id="PTHR10060:SF15">
    <property type="entry name" value="DEOXYRIBONUCLEASE TATDN1"/>
    <property type="match status" value="1"/>
</dbReference>
<keyword evidence="6" id="KW-1185">Reference proteome</keyword>
<dbReference type="Pfam" id="PF01026">
    <property type="entry name" value="TatD_DNase"/>
    <property type="match status" value="1"/>
</dbReference>
<evidence type="ECO:0000313" key="5">
    <source>
        <dbReference type="EMBL" id="GAX25291.1"/>
    </source>
</evidence>
<dbReference type="InterPro" id="IPR001130">
    <property type="entry name" value="TatD-like"/>
</dbReference>
<dbReference type="GO" id="GO:0046872">
    <property type="term" value="F:metal ion binding"/>
    <property type="evidence" value="ECO:0007669"/>
    <property type="project" value="UniProtKB-KW"/>
</dbReference>
<dbReference type="PANTHER" id="PTHR10060">
    <property type="entry name" value="TATD FAMILY DEOXYRIBONUCLEASE"/>
    <property type="match status" value="1"/>
</dbReference>
<sequence length="359" mass="40705">MWAYRVRTLTALLTVSASTIPSYVRSFEKIVKPRRILFKKMSAHARDISSPPLIDVDCNLIHRDLKPLFDEASNLPPPFQILQQDAIKEANIVAVLSPSSTIDEAKAILELLPASSELPSIRTTVGVHPYHVIDEGPTLEEQMETCVELLEKYSCHIAAVGECGLDSSDGFPPIEEQIPWFQAQIALAEQFRKPVFVHERFAHRKTMELLANCTVPVIIHCFTGNLEECQAYVERGYYISLSGFICKDTEEAVDTLNCLHILPLDRLMLETDAPYMGFRGCRDLYLEKHPESLAELNSKSRKRLTNTFYPNVPSSLALLLDRVVETLQQRSPSISRDEVAWQTSKNANRFFHFNLEDLD</sequence>